<dbReference type="KEGG" id="bhc:JFL75_04005"/>
<keyword evidence="1" id="KW-0472">Membrane</keyword>
<dbReference type="Proteomes" id="UP000595917">
    <property type="component" value="Chromosome"/>
</dbReference>
<keyword evidence="3" id="KW-1185">Reference proteome</keyword>
<proteinExistence type="predicted"/>
<evidence type="ECO:0000256" key="1">
    <source>
        <dbReference type="SAM" id="Phobius"/>
    </source>
</evidence>
<keyword evidence="1" id="KW-0812">Transmembrane</keyword>
<reference evidence="2" key="1">
    <citation type="submission" date="2021-01" db="EMBL/GenBank/DDBJ databases">
        <title>Description of Breznakiella homolactica.</title>
        <authorList>
            <person name="Song Y."/>
            <person name="Brune A."/>
        </authorList>
    </citation>
    <scope>NUCLEOTIDE SEQUENCE</scope>
    <source>
        <strain evidence="2">RmG30</strain>
    </source>
</reference>
<keyword evidence="1" id="KW-1133">Transmembrane helix</keyword>
<gene>
    <name evidence="2" type="ORF">JFL75_04005</name>
</gene>
<accession>A0A7T7XPF8</accession>
<dbReference type="EMBL" id="CP067089">
    <property type="protein sequence ID" value="QQO10090.1"/>
    <property type="molecule type" value="Genomic_DNA"/>
</dbReference>
<dbReference type="RefSeq" id="WP_215627394.1">
    <property type="nucleotide sequence ID" value="NZ_CP067089.2"/>
</dbReference>
<dbReference type="AlphaFoldDB" id="A0A7T7XPF8"/>
<feature type="transmembrane region" description="Helical" evidence="1">
    <location>
        <begin position="7"/>
        <end position="27"/>
    </location>
</feature>
<name>A0A7T7XPF8_9SPIR</name>
<protein>
    <submittedName>
        <fullName evidence="2">Uncharacterized protein</fullName>
    </submittedName>
</protein>
<feature type="transmembrane region" description="Helical" evidence="1">
    <location>
        <begin position="33"/>
        <end position="52"/>
    </location>
</feature>
<sequence>MVTKKSTAFWASFWSLIGLYLITLFISPEVAKVIGPIIVGGIVAAGLGYQGTNVADNAFKGKYYREELDHTNREHKEE</sequence>
<evidence type="ECO:0000313" key="2">
    <source>
        <dbReference type="EMBL" id="QQO10090.1"/>
    </source>
</evidence>
<evidence type="ECO:0000313" key="3">
    <source>
        <dbReference type="Proteomes" id="UP000595917"/>
    </source>
</evidence>
<organism evidence="2 3">
    <name type="scientific">Breznakiella homolactica</name>
    <dbReference type="NCBI Taxonomy" id="2798577"/>
    <lineage>
        <taxon>Bacteria</taxon>
        <taxon>Pseudomonadati</taxon>
        <taxon>Spirochaetota</taxon>
        <taxon>Spirochaetia</taxon>
        <taxon>Spirochaetales</taxon>
        <taxon>Breznakiellaceae</taxon>
        <taxon>Breznakiella</taxon>
    </lineage>
</organism>